<keyword evidence="1" id="KW-0812">Transmembrane</keyword>
<protein>
    <recommendedName>
        <fullName evidence="4">LPXTG-motif cell wall-anchored protein</fullName>
    </recommendedName>
</protein>
<comment type="caution">
    <text evidence="2">The sequence shown here is derived from an EMBL/GenBank/DDBJ whole genome shotgun (WGS) entry which is preliminary data.</text>
</comment>
<evidence type="ECO:0000256" key="1">
    <source>
        <dbReference type="SAM" id="Phobius"/>
    </source>
</evidence>
<feature type="transmembrane region" description="Helical" evidence="1">
    <location>
        <begin position="6"/>
        <end position="28"/>
    </location>
</feature>
<keyword evidence="3" id="KW-1185">Reference proteome</keyword>
<reference evidence="3" key="1">
    <citation type="journal article" date="2019" name="Int. J. Syst. Evol. Microbiol.">
        <title>The Global Catalogue of Microorganisms (GCM) 10K type strain sequencing project: providing services to taxonomists for standard genome sequencing and annotation.</title>
        <authorList>
            <consortium name="The Broad Institute Genomics Platform"/>
            <consortium name="The Broad Institute Genome Sequencing Center for Infectious Disease"/>
            <person name="Wu L."/>
            <person name="Ma J."/>
        </authorList>
    </citation>
    <scope>NUCLEOTIDE SEQUENCE [LARGE SCALE GENOMIC DNA]</scope>
    <source>
        <strain evidence="3">KCTC 42866</strain>
    </source>
</reference>
<name>A0ABW5ME65_9SPHI</name>
<dbReference type="Proteomes" id="UP001597461">
    <property type="component" value="Unassembled WGS sequence"/>
</dbReference>
<dbReference type="EMBL" id="JBHULL010000003">
    <property type="protein sequence ID" value="MFD2581502.1"/>
    <property type="molecule type" value="Genomic_DNA"/>
</dbReference>
<evidence type="ECO:0000313" key="3">
    <source>
        <dbReference type="Proteomes" id="UP001597461"/>
    </source>
</evidence>
<keyword evidence="1" id="KW-0472">Membrane</keyword>
<gene>
    <name evidence="2" type="ORF">ACFSR6_03310</name>
</gene>
<accession>A0ABW5ME65</accession>
<proteinExistence type="predicted"/>
<evidence type="ECO:0008006" key="4">
    <source>
        <dbReference type="Google" id="ProtNLM"/>
    </source>
</evidence>
<dbReference type="RefSeq" id="WP_379074886.1">
    <property type="nucleotide sequence ID" value="NZ_JBHULL010000003.1"/>
</dbReference>
<organism evidence="2 3">
    <name type="scientific">Pedobacter vanadiisoli</name>
    <dbReference type="NCBI Taxonomy" id="1761975"/>
    <lineage>
        <taxon>Bacteria</taxon>
        <taxon>Pseudomonadati</taxon>
        <taxon>Bacteroidota</taxon>
        <taxon>Sphingobacteriia</taxon>
        <taxon>Sphingobacteriales</taxon>
        <taxon>Sphingobacteriaceae</taxon>
        <taxon>Pedobacter</taxon>
    </lineage>
</organism>
<keyword evidence="1" id="KW-1133">Transmembrane helix</keyword>
<evidence type="ECO:0000313" key="2">
    <source>
        <dbReference type="EMBL" id="MFD2581502.1"/>
    </source>
</evidence>
<sequence length="161" mass="17413">MESKNTGGAIALSILIVGAIGAIVYFLLRKKKVKDDAAAASKPAPINQNVSSKISAGFEKSLSVLTPTEVKKYAGWLDKAESIAAGFVTQKGSDPQLVYNLTTVTNFPDNNFRTIVQNWKSVRGISDLRDTNMLKALGNLIDPSYDAVNDFYAKTVKLKIS</sequence>